<reference evidence="2 3" key="1">
    <citation type="submission" date="2019-06" db="EMBL/GenBank/DDBJ databases">
        <title>Sequencing the genomes of 1000 actinobacteria strains.</title>
        <authorList>
            <person name="Klenk H.-P."/>
        </authorList>
    </citation>
    <scope>NUCLEOTIDE SEQUENCE [LARGE SCALE GENOMIC DNA]</scope>
    <source>
        <strain evidence="2 3">DSM 19828</strain>
    </source>
</reference>
<feature type="compositionally biased region" description="Polar residues" evidence="1">
    <location>
        <begin position="396"/>
        <end position="405"/>
    </location>
</feature>
<organism evidence="2 3">
    <name type="scientific">Yimella lutea</name>
    <dbReference type="NCBI Taxonomy" id="587872"/>
    <lineage>
        <taxon>Bacteria</taxon>
        <taxon>Bacillati</taxon>
        <taxon>Actinomycetota</taxon>
        <taxon>Actinomycetes</taxon>
        <taxon>Micrococcales</taxon>
        <taxon>Dermacoccaceae</taxon>
        <taxon>Yimella</taxon>
    </lineage>
</organism>
<evidence type="ECO:0008006" key="4">
    <source>
        <dbReference type="Google" id="ProtNLM"/>
    </source>
</evidence>
<dbReference type="Proteomes" id="UP000320806">
    <property type="component" value="Unassembled WGS sequence"/>
</dbReference>
<proteinExistence type="predicted"/>
<dbReference type="EMBL" id="VFMO01000001">
    <property type="protein sequence ID" value="TQJ14522.1"/>
    <property type="molecule type" value="Genomic_DNA"/>
</dbReference>
<dbReference type="AlphaFoldDB" id="A0A542EGQ6"/>
<feature type="region of interest" description="Disordered" evidence="1">
    <location>
        <begin position="396"/>
        <end position="416"/>
    </location>
</feature>
<evidence type="ECO:0000313" key="2">
    <source>
        <dbReference type="EMBL" id="TQJ14522.1"/>
    </source>
</evidence>
<dbReference type="OrthoDB" id="5062998at2"/>
<dbReference type="RefSeq" id="WP_141928323.1">
    <property type="nucleotide sequence ID" value="NZ_BAABCI010000003.1"/>
</dbReference>
<gene>
    <name evidence="2" type="ORF">FB459_1989</name>
</gene>
<keyword evidence="3" id="KW-1185">Reference proteome</keyword>
<comment type="caution">
    <text evidence="2">The sequence shown here is derived from an EMBL/GenBank/DDBJ whole genome shotgun (WGS) entry which is preliminary data.</text>
</comment>
<accession>A0A542EGQ6</accession>
<sequence length="1000" mass="109183">MSANASAGWTPESYPGLDPVDAAKVASSAIAPLVAASAGLFSITEKNLDDGAAALRVGMTKQDASKPDKRHASWKQLKASLPAMAMPWFRMDEVAHAAAHDKIGAGVEPQPTFGQWRPQRPTAGFGKYMMVGGGDTVLGVHPSTPSSYFRDMTSIMICEGQLKALSALTAWLLDRGVSFKDLSEYDPSGSRTRLRDIMDTLTDKLLIISVVGVGNWHGKPEWESLSFKNKPVYVAFDGDVASNSNVWKQADRLQSFLESKKALRVAFLDPSLDDVDKAGVDDYFAGGKSWNDLIDTELAELPDAPDAGEEFLPGTLRVNETDCVVEEFHVDVDGATTIKKWVPKYPMSGRLVSIDTPKYAAWGDDELATGRLNEAYVDTSIKDEVVYEISWKNADGQKSTGSVTGPSDLLTEPPDRWHMRGGKVPVSVSRCPDWTAMDKKWQAAIKRHRSPDTINRYVWNHMGWVPTTSGRPVFIAGNDVLGAEGPLGAESDTVAGVTSAMIPGTSSFGLNLVPASNDEHYQQLVRAAIEEVISVYTGGVWGKQGVAALTIAAAIRPVVPIRPISSILLAGPPRGGKSWTAKAMMAFWQHEPGAFQSQLPGSASDTKYSMEDVVARTPIWVADDQAPSVDARKAEREEAGIGAIIRSIFNGTGTRRMFSDGTRRQLNQPRCVFVVTAENSLVSHSEMDRVVHINTGERNFLGGRDKTGELERLNMDTLAANHIVAACVQMLTVEASYDGWSGVIRAWKQRLKQCQNDAGRWMAGESDDKGKATRHSEIAADLMLGLEVLRDLAEQVEVSIETLDKIEELSGDLIDVVNSNFQAQTHSIPGRKLMESLQDGLSAGHFHILGAQGMPPMTEVPPTSDWAGMAVDTNSRLGWRMRSDDKTRWDPQGPTIGRLVWRNGEPHIFFNPQEAFNNAARFYRTNIPAGQKHHSSWSSCWSEGMCSTEWSRQKNIDGSERITARYNVRGNAINGVPVPLRVLLGGYGEEDGVADTDEAE</sequence>
<protein>
    <recommendedName>
        <fullName evidence="4">DUF3854 domain-containing protein</fullName>
    </recommendedName>
</protein>
<name>A0A542EGQ6_9MICO</name>
<evidence type="ECO:0000313" key="3">
    <source>
        <dbReference type="Proteomes" id="UP000320806"/>
    </source>
</evidence>
<evidence type="ECO:0000256" key="1">
    <source>
        <dbReference type="SAM" id="MobiDB-lite"/>
    </source>
</evidence>